<evidence type="ECO:0000313" key="3">
    <source>
        <dbReference type="Proteomes" id="UP001178508"/>
    </source>
</evidence>
<gene>
    <name evidence="2" type="ORF">XNOV1_A034482</name>
</gene>
<dbReference type="AlphaFoldDB" id="A0AAV1GWE2"/>
<evidence type="ECO:0000313" key="2">
    <source>
        <dbReference type="EMBL" id="CAJ1076748.1"/>
    </source>
</evidence>
<dbReference type="EMBL" id="OY660879">
    <property type="protein sequence ID" value="CAJ1076748.1"/>
    <property type="molecule type" value="Genomic_DNA"/>
</dbReference>
<proteinExistence type="predicted"/>
<dbReference type="Proteomes" id="UP001178508">
    <property type="component" value="Chromosome 16"/>
</dbReference>
<sequence>MVRDFLGTTAARPSEPRPGEGVSRRRSGRHPRVFDDGVRVSPAQLLDGRAGSSGRAAEITVSLRKTSVSNMRS</sequence>
<evidence type="ECO:0000256" key="1">
    <source>
        <dbReference type="SAM" id="MobiDB-lite"/>
    </source>
</evidence>
<name>A0AAV1GWE2_XYRNO</name>
<feature type="region of interest" description="Disordered" evidence="1">
    <location>
        <begin position="1"/>
        <end position="38"/>
    </location>
</feature>
<accession>A0AAV1GWE2</accession>
<organism evidence="2 3">
    <name type="scientific">Xyrichtys novacula</name>
    <name type="common">Pearly razorfish</name>
    <name type="synonym">Hemipteronotus novacula</name>
    <dbReference type="NCBI Taxonomy" id="13765"/>
    <lineage>
        <taxon>Eukaryota</taxon>
        <taxon>Metazoa</taxon>
        <taxon>Chordata</taxon>
        <taxon>Craniata</taxon>
        <taxon>Vertebrata</taxon>
        <taxon>Euteleostomi</taxon>
        <taxon>Actinopterygii</taxon>
        <taxon>Neopterygii</taxon>
        <taxon>Teleostei</taxon>
        <taxon>Neoteleostei</taxon>
        <taxon>Acanthomorphata</taxon>
        <taxon>Eupercaria</taxon>
        <taxon>Labriformes</taxon>
        <taxon>Labridae</taxon>
        <taxon>Xyrichtys</taxon>
    </lineage>
</organism>
<reference evidence="2" key="1">
    <citation type="submission" date="2023-08" db="EMBL/GenBank/DDBJ databases">
        <authorList>
            <person name="Alioto T."/>
            <person name="Alioto T."/>
            <person name="Gomez Garrido J."/>
        </authorList>
    </citation>
    <scope>NUCLEOTIDE SEQUENCE</scope>
</reference>
<protein>
    <submittedName>
        <fullName evidence="2">Uncharacterized protein</fullName>
    </submittedName>
</protein>
<keyword evidence="3" id="KW-1185">Reference proteome</keyword>